<dbReference type="PANTHER" id="PTHR30346:SF28">
    <property type="entry name" value="HTH-TYPE TRANSCRIPTIONAL REGULATOR CYNR"/>
    <property type="match status" value="1"/>
</dbReference>
<evidence type="ECO:0000256" key="2">
    <source>
        <dbReference type="ARBA" id="ARBA00023015"/>
    </source>
</evidence>
<dbReference type="Pfam" id="PF00126">
    <property type="entry name" value="HTH_1"/>
    <property type="match status" value="1"/>
</dbReference>
<keyword evidence="4" id="KW-0804">Transcription</keyword>
<keyword evidence="2" id="KW-0805">Transcription regulation</keyword>
<comment type="similarity">
    <text evidence="1">Belongs to the LysR transcriptional regulatory family.</text>
</comment>
<dbReference type="OrthoDB" id="9778774at2"/>
<dbReference type="InterPro" id="IPR036390">
    <property type="entry name" value="WH_DNA-bd_sf"/>
</dbReference>
<dbReference type="InterPro" id="IPR036388">
    <property type="entry name" value="WH-like_DNA-bd_sf"/>
</dbReference>
<dbReference type="FunFam" id="1.10.10.10:FF:000001">
    <property type="entry name" value="LysR family transcriptional regulator"/>
    <property type="match status" value="1"/>
</dbReference>
<accession>A0A2S0M454</accession>
<feature type="region of interest" description="Disordered" evidence="5">
    <location>
        <begin position="287"/>
        <end position="311"/>
    </location>
</feature>
<organism evidence="7 8">
    <name type="scientific">Megasphaera elsdenii</name>
    <dbReference type="NCBI Taxonomy" id="907"/>
    <lineage>
        <taxon>Bacteria</taxon>
        <taxon>Bacillati</taxon>
        <taxon>Bacillota</taxon>
        <taxon>Negativicutes</taxon>
        <taxon>Veillonellales</taxon>
        <taxon>Veillonellaceae</taxon>
        <taxon>Megasphaera</taxon>
    </lineage>
</organism>
<dbReference type="GO" id="GO:0003700">
    <property type="term" value="F:DNA-binding transcription factor activity"/>
    <property type="evidence" value="ECO:0007669"/>
    <property type="project" value="InterPro"/>
</dbReference>
<evidence type="ECO:0000256" key="4">
    <source>
        <dbReference type="ARBA" id="ARBA00023163"/>
    </source>
</evidence>
<evidence type="ECO:0000256" key="5">
    <source>
        <dbReference type="SAM" id="MobiDB-lite"/>
    </source>
</evidence>
<evidence type="ECO:0000256" key="3">
    <source>
        <dbReference type="ARBA" id="ARBA00023125"/>
    </source>
</evidence>
<dbReference type="SUPFAM" id="SSF53850">
    <property type="entry name" value="Periplasmic binding protein-like II"/>
    <property type="match status" value="1"/>
</dbReference>
<sequence length="311" mass="35739">MDLAKIQYFLEAARLNNFTEAARKCHIAQTTMTKYISQLEKELGCRLFCREHRGVSLTAEGRRFYEGMKKICQEYQDLRGSLRLKQRKGLYLGIAMQEYIEARWLRRFEEDFPECKMYFSFHDIEALGESLGNGALDGFLFSDAQAMDLPFTCQRLFAIRQSFICSQALLDQYRTVGAVIAHLPFLTKSNSQDYVVKMRRTCGQVFGQPFEESRLCYSLSEQFLLLSLSQGFAILPMPEGDVYPGLSVIPLDDDFTEYAVLAYRPDSMTEELQKFLSLFSRMPEFAESDATEDAGRSQPLQGRQVFPEDEG</sequence>
<dbReference type="Pfam" id="PF03466">
    <property type="entry name" value="LysR_substrate"/>
    <property type="match status" value="1"/>
</dbReference>
<dbReference type="PRINTS" id="PR00039">
    <property type="entry name" value="HTHLYSR"/>
</dbReference>
<dbReference type="GO" id="GO:0003677">
    <property type="term" value="F:DNA binding"/>
    <property type="evidence" value="ECO:0007669"/>
    <property type="project" value="UniProtKB-KW"/>
</dbReference>
<dbReference type="PROSITE" id="PS50931">
    <property type="entry name" value="HTH_LYSR"/>
    <property type="match status" value="1"/>
</dbReference>
<evidence type="ECO:0000259" key="6">
    <source>
        <dbReference type="PROSITE" id="PS50931"/>
    </source>
</evidence>
<dbReference type="Proteomes" id="UP000238358">
    <property type="component" value="Chromosome"/>
</dbReference>
<dbReference type="RefSeq" id="WP_072023478.1">
    <property type="nucleotide sequence ID" value="NZ_CP027569.1"/>
</dbReference>
<dbReference type="AlphaFoldDB" id="A0A2S0M454"/>
<keyword evidence="3" id="KW-0238">DNA-binding</keyword>
<dbReference type="InterPro" id="IPR000847">
    <property type="entry name" value="LysR_HTH_N"/>
</dbReference>
<dbReference type="SUPFAM" id="SSF46785">
    <property type="entry name" value="Winged helix' DNA-binding domain"/>
    <property type="match status" value="1"/>
</dbReference>
<dbReference type="GO" id="GO:0032993">
    <property type="term" value="C:protein-DNA complex"/>
    <property type="evidence" value="ECO:0007669"/>
    <property type="project" value="TreeGrafter"/>
</dbReference>
<evidence type="ECO:0000313" key="7">
    <source>
        <dbReference type="EMBL" id="AVO26232.1"/>
    </source>
</evidence>
<dbReference type="Gene3D" id="1.10.10.10">
    <property type="entry name" value="Winged helix-like DNA-binding domain superfamily/Winged helix DNA-binding domain"/>
    <property type="match status" value="1"/>
</dbReference>
<dbReference type="InterPro" id="IPR005119">
    <property type="entry name" value="LysR_subst-bd"/>
</dbReference>
<evidence type="ECO:0000313" key="8">
    <source>
        <dbReference type="Proteomes" id="UP000238358"/>
    </source>
</evidence>
<name>A0A2S0M454_MEGEL</name>
<evidence type="ECO:0000256" key="1">
    <source>
        <dbReference type="ARBA" id="ARBA00009437"/>
    </source>
</evidence>
<reference evidence="7 8" key="1">
    <citation type="journal article" date="2018" name="Genome Announc.">
        <title>Complete genomes of two Megasphaera elsdenii strains, NCIMB 702410 and ATCC 25940.</title>
        <authorList>
            <person name="Hatmaker E.A."/>
            <person name="O'Dell K."/>
            <person name="Riley L.A."/>
            <person name="Klingeman D.M."/>
            <person name="Guss A.M."/>
        </authorList>
    </citation>
    <scope>NUCLEOTIDE SEQUENCE [LARGE SCALE GENOMIC DNA]</scope>
    <source>
        <strain evidence="7 8">NCIMB702410</strain>
    </source>
</reference>
<feature type="domain" description="HTH lysR-type" evidence="6">
    <location>
        <begin position="1"/>
        <end position="58"/>
    </location>
</feature>
<gene>
    <name evidence="7" type="ORF">C6Y28_00530</name>
</gene>
<dbReference type="PANTHER" id="PTHR30346">
    <property type="entry name" value="TRANSCRIPTIONAL DUAL REGULATOR HCAR-RELATED"/>
    <property type="match status" value="1"/>
</dbReference>
<protein>
    <submittedName>
        <fullName evidence="7">LysR family transcriptional regulator</fullName>
    </submittedName>
</protein>
<dbReference type="EMBL" id="CP027569">
    <property type="protein sequence ID" value="AVO26232.1"/>
    <property type="molecule type" value="Genomic_DNA"/>
</dbReference>
<proteinExistence type="inferred from homology"/>